<dbReference type="InterPro" id="IPR045584">
    <property type="entry name" value="Pilin-like"/>
</dbReference>
<dbReference type="EMBL" id="FNLL01000016">
    <property type="protein sequence ID" value="SDU60551.1"/>
    <property type="molecule type" value="Genomic_DNA"/>
</dbReference>
<accession>A0A1H2JWF5</accession>
<gene>
    <name evidence="1" type="ORF">SAMN04487931_11644</name>
</gene>
<sequence length="284" mass="33658">MVKALKIISLLLICIFYWNVAFPKLKHERELFLECNFVDYVLPSQFVKPLCLEFKGLTSDFLLFKFMTFIGGRIEDLNKNNSKLSQYIFCALDTITDLDPYYWDAYYFSQMFLALNNKVEDANILLEKARKYRINDYRPPYYIGFNYFYFLKDNEKGSQYLMEASKLPGSRYYFASLAARLAVYSFQHRDGIIFLEEMLKETRDERAKKEFELRIATLEVLEILENKITEYHKLFGVYPASLNELVKKRLIDKIPEDPYGGDFIIMQNGRIYTTSNMVMKTNNK</sequence>
<organism evidence="1 2">
    <name type="scientific">Desulfobacula phenolica</name>
    <dbReference type="NCBI Taxonomy" id="90732"/>
    <lineage>
        <taxon>Bacteria</taxon>
        <taxon>Pseudomonadati</taxon>
        <taxon>Thermodesulfobacteriota</taxon>
        <taxon>Desulfobacteria</taxon>
        <taxon>Desulfobacterales</taxon>
        <taxon>Desulfobacteraceae</taxon>
        <taxon>Desulfobacula</taxon>
    </lineage>
</organism>
<protein>
    <submittedName>
        <fullName evidence="1">Uncharacterized protein</fullName>
    </submittedName>
</protein>
<evidence type="ECO:0000313" key="1">
    <source>
        <dbReference type="EMBL" id="SDU60551.1"/>
    </source>
</evidence>
<proteinExistence type="predicted"/>
<dbReference type="AlphaFoldDB" id="A0A1H2JWF5"/>
<evidence type="ECO:0000313" key="2">
    <source>
        <dbReference type="Proteomes" id="UP000199608"/>
    </source>
</evidence>
<keyword evidence="2" id="KW-1185">Reference proteome</keyword>
<dbReference type="SUPFAM" id="SSF54523">
    <property type="entry name" value="Pili subunits"/>
    <property type="match status" value="1"/>
</dbReference>
<name>A0A1H2JWF5_9BACT</name>
<dbReference type="Proteomes" id="UP000199608">
    <property type="component" value="Unassembled WGS sequence"/>
</dbReference>
<reference evidence="2" key="1">
    <citation type="submission" date="2016-10" db="EMBL/GenBank/DDBJ databases">
        <authorList>
            <person name="Varghese N."/>
            <person name="Submissions S."/>
        </authorList>
    </citation>
    <scope>NUCLEOTIDE SEQUENCE [LARGE SCALE GENOMIC DNA]</scope>
    <source>
        <strain evidence="2">DSM 3384</strain>
    </source>
</reference>